<gene>
    <name evidence="11" type="ORF">R53529_LOCUS640</name>
    <name evidence="10" type="ORF">R53530_LOCUS461</name>
</gene>
<evidence type="ECO:0000256" key="6">
    <source>
        <dbReference type="ARBA" id="ARBA00023014"/>
    </source>
</evidence>
<dbReference type="Proteomes" id="UP001154259">
    <property type="component" value="Unassembled WGS sequence"/>
</dbReference>
<dbReference type="Gene3D" id="1.10.10.1100">
    <property type="entry name" value="BFD-like [2Fe-2S]-binding domain"/>
    <property type="match status" value="1"/>
</dbReference>
<dbReference type="GeneID" id="83711487"/>
<evidence type="ECO:0000256" key="2">
    <source>
        <dbReference type="ARBA" id="ARBA00022714"/>
    </source>
</evidence>
<dbReference type="InterPro" id="IPR052371">
    <property type="entry name" value="BFD-associated_ferredoxin"/>
</dbReference>
<dbReference type="EMBL" id="CAMXCS010000001">
    <property type="protein sequence ID" value="CAI3932981.1"/>
    <property type="molecule type" value="Genomic_DNA"/>
</dbReference>
<evidence type="ECO:0000313" key="12">
    <source>
        <dbReference type="Proteomes" id="UP001154255"/>
    </source>
</evidence>
<dbReference type="Pfam" id="PF04324">
    <property type="entry name" value="Fer2_BFD"/>
    <property type="match status" value="1"/>
</dbReference>
<evidence type="ECO:0000256" key="3">
    <source>
        <dbReference type="ARBA" id="ARBA00022723"/>
    </source>
</evidence>
<keyword evidence="3" id="KW-0479">Metal-binding</keyword>
<keyword evidence="6" id="KW-0411">Iron-sulfur</keyword>
<evidence type="ECO:0000313" key="13">
    <source>
        <dbReference type="Proteomes" id="UP001154259"/>
    </source>
</evidence>
<dbReference type="RefSeq" id="WP_271789078.1">
    <property type="nucleotide sequence ID" value="NZ_CAMXCJ010000001.1"/>
</dbReference>
<evidence type="ECO:0000256" key="5">
    <source>
        <dbReference type="ARBA" id="ARBA00023004"/>
    </source>
</evidence>
<dbReference type="InterPro" id="IPR041854">
    <property type="entry name" value="BFD-like_2Fe2S-bd_dom_sf"/>
</dbReference>
<evidence type="ECO:0000256" key="7">
    <source>
        <dbReference type="ARBA" id="ARBA00039386"/>
    </source>
</evidence>
<sequence>MVINIIINNFVVLGHLAMYICSCRALTDKDVGNAIRSGADRPSAVYESCGCKPDCGRCVNRIVNMLKEHKKDAVSA</sequence>
<proteinExistence type="inferred from homology"/>
<reference evidence="10" key="1">
    <citation type="submission" date="2022-10" db="EMBL/GenBank/DDBJ databases">
        <authorList>
            <person name="Botero Cardona J."/>
        </authorList>
    </citation>
    <scope>NUCLEOTIDE SEQUENCE</scope>
    <source>
        <strain evidence="10">LMG 31819</strain>
        <strain evidence="11">R-53529</strain>
    </source>
</reference>
<evidence type="ECO:0000256" key="1">
    <source>
        <dbReference type="ARBA" id="ARBA00022448"/>
    </source>
</evidence>
<protein>
    <recommendedName>
        <fullName evidence="7">Bacterioferritin-associated ferredoxin</fullName>
    </recommendedName>
</protein>
<dbReference type="Proteomes" id="UP001154255">
    <property type="component" value="Unassembled WGS sequence"/>
</dbReference>
<keyword evidence="1" id="KW-0813">Transport</keyword>
<name>A0A9W4TMV3_9PROT</name>
<keyword evidence="13" id="KW-1185">Reference proteome</keyword>
<comment type="caution">
    <text evidence="10">The sequence shown here is derived from an EMBL/GenBank/DDBJ whole genome shotgun (WGS) entry which is preliminary data.</text>
</comment>
<dbReference type="GO" id="GO:0051537">
    <property type="term" value="F:2 iron, 2 sulfur cluster binding"/>
    <property type="evidence" value="ECO:0007669"/>
    <property type="project" value="UniProtKB-KW"/>
</dbReference>
<dbReference type="GO" id="GO:0046872">
    <property type="term" value="F:metal ion binding"/>
    <property type="evidence" value="ECO:0007669"/>
    <property type="project" value="UniProtKB-KW"/>
</dbReference>
<feature type="domain" description="BFD-like [2Fe-2S]-binding" evidence="9">
    <location>
        <begin position="19"/>
        <end position="68"/>
    </location>
</feature>
<evidence type="ECO:0000256" key="4">
    <source>
        <dbReference type="ARBA" id="ARBA00022982"/>
    </source>
</evidence>
<organism evidence="10 12">
    <name type="scientific">Commensalibacter communis</name>
    <dbReference type="NCBI Taxonomy" id="2972786"/>
    <lineage>
        <taxon>Bacteria</taxon>
        <taxon>Pseudomonadati</taxon>
        <taxon>Pseudomonadota</taxon>
        <taxon>Alphaproteobacteria</taxon>
        <taxon>Acetobacterales</taxon>
        <taxon>Acetobacteraceae</taxon>
    </lineage>
</organism>
<evidence type="ECO:0000313" key="10">
    <source>
        <dbReference type="EMBL" id="CAI3928010.1"/>
    </source>
</evidence>
<dbReference type="InterPro" id="IPR007419">
    <property type="entry name" value="BFD-like_2Fe2S-bd_dom"/>
</dbReference>
<keyword evidence="5" id="KW-0408">Iron</keyword>
<dbReference type="PANTHER" id="PTHR37424">
    <property type="entry name" value="BACTERIOFERRITIN-ASSOCIATED FERREDOXIN"/>
    <property type="match status" value="1"/>
</dbReference>
<comment type="similarity">
    <text evidence="8">Belongs to the Bfd family.</text>
</comment>
<keyword evidence="2" id="KW-0001">2Fe-2S</keyword>
<dbReference type="EMBL" id="CAMXCM010000001">
    <property type="protein sequence ID" value="CAI3928010.1"/>
    <property type="molecule type" value="Genomic_DNA"/>
</dbReference>
<evidence type="ECO:0000313" key="11">
    <source>
        <dbReference type="EMBL" id="CAI3932981.1"/>
    </source>
</evidence>
<keyword evidence="4" id="KW-0249">Electron transport</keyword>
<evidence type="ECO:0000256" key="8">
    <source>
        <dbReference type="ARBA" id="ARBA00046332"/>
    </source>
</evidence>
<dbReference type="PANTHER" id="PTHR37424:SF1">
    <property type="entry name" value="BACTERIOFERRITIN-ASSOCIATED FERREDOXIN"/>
    <property type="match status" value="1"/>
</dbReference>
<evidence type="ECO:0000259" key="9">
    <source>
        <dbReference type="Pfam" id="PF04324"/>
    </source>
</evidence>
<dbReference type="AlphaFoldDB" id="A0A9W4TMV3"/>
<accession>A0A9W4TMV3</accession>